<organism evidence="5 6">
    <name type="scientific">Plantactinospora endophytica</name>
    <dbReference type="NCBI Taxonomy" id="673535"/>
    <lineage>
        <taxon>Bacteria</taxon>
        <taxon>Bacillati</taxon>
        <taxon>Actinomycetota</taxon>
        <taxon>Actinomycetes</taxon>
        <taxon>Micromonosporales</taxon>
        <taxon>Micromonosporaceae</taxon>
        <taxon>Plantactinospora</taxon>
    </lineage>
</organism>
<feature type="region of interest" description="Disordered" evidence="3">
    <location>
        <begin position="70"/>
        <end position="142"/>
    </location>
</feature>
<evidence type="ECO:0000256" key="3">
    <source>
        <dbReference type="SAM" id="MobiDB-lite"/>
    </source>
</evidence>
<dbReference type="PANTHER" id="PTHR22789">
    <property type="entry name" value="FUCULOSE PHOSPHATE ALDOLASE"/>
    <property type="match status" value="1"/>
</dbReference>
<dbReference type="SMART" id="SM01007">
    <property type="entry name" value="Aldolase_II"/>
    <property type="match status" value="1"/>
</dbReference>
<accession>A0ABQ4E2H2</accession>
<evidence type="ECO:0000313" key="6">
    <source>
        <dbReference type="Proteomes" id="UP000646749"/>
    </source>
</evidence>
<feature type="compositionally biased region" description="Low complexity" evidence="3">
    <location>
        <begin position="91"/>
        <end position="102"/>
    </location>
</feature>
<dbReference type="Gene3D" id="3.40.225.10">
    <property type="entry name" value="Class II aldolase/adducin N-terminal domain"/>
    <property type="match status" value="1"/>
</dbReference>
<evidence type="ECO:0000256" key="2">
    <source>
        <dbReference type="ARBA" id="ARBA00023239"/>
    </source>
</evidence>
<evidence type="ECO:0000259" key="4">
    <source>
        <dbReference type="SMART" id="SM01007"/>
    </source>
</evidence>
<dbReference type="InterPro" id="IPR001303">
    <property type="entry name" value="Aldolase_II/adducin_N"/>
</dbReference>
<proteinExistence type="predicted"/>
<comment type="caution">
    <text evidence="5">The sequence shown here is derived from an EMBL/GenBank/DDBJ whole genome shotgun (WGS) entry which is preliminary data.</text>
</comment>
<dbReference type="InterPro" id="IPR050197">
    <property type="entry name" value="Aldolase_class_II_sugar_metab"/>
</dbReference>
<dbReference type="InterPro" id="IPR036409">
    <property type="entry name" value="Aldolase_II/adducin_N_sf"/>
</dbReference>
<dbReference type="RefSeq" id="WP_203867425.1">
    <property type="nucleotide sequence ID" value="NZ_JBHTIQ010000038.1"/>
</dbReference>
<keyword evidence="6" id="KW-1185">Reference proteome</keyword>
<dbReference type="SUPFAM" id="SSF53639">
    <property type="entry name" value="AraD/HMP-PK domain-like"/>
    <property type="match status" value="2"/>
</dbReference>
<keyword evidence="2" id="KW-0456">Lyase</keyword>
<evidence type="ECO:0000256" key="1">
    <source>
        <dbReference type="ARBA" id="ARBA00022723"/>
    </source>
</evidence>
<dbReference type="Proteomes" id="UP000646749">
    <property type="component" value="Unassembled WGS sequence"/>
</dbReference>
<keyword evidence="1" id="KW-0479">Metal-binding</keyword>
<dbReference type="PANTHER" id="PTHR22789:SF0">
    <property type="entry name" value="3-OXO-TETRONATE 4-PHOSPHATE DECARBOXYLASE-RELATED"/>
    <property type="match status" value="1"/>
</dbReference>
<evidence type="ECO:0000313" key="5">
    <source>
        <dbReference type="EMBL" id="GIG88910.1"/>
    </source>
</evidence>
<reference evidence="5 6" key="1">
    <citation type="submission" date="2021-01" db="EMBL/GenBank/DDBJ databases">
        <title>Whole genome shotgun sequence of Plantactinospora endophytica NBRC 110450.</title>
        <authorList>
            <person name="Komaki H."/>
            <person name="Tamura T."/>
        </authorList>
    </citation>
    <scope>NUCLEOTIDE SEQUENCE [LARGE SCALE GENOMIC DNA]</scope>
    <source>
        <strain evidence="5 6">NBRC 110450</strain>
    </source>
</reference>
<sequence length="286" mass="30089">MNYLRGDLRDQLTYVGQDVVRTGLVVGSGGNLSARLPDGDSCWVTAGGTWLDRLDRSSFVRVCISDGSVLTDDPFHSDDSPYPDGSTRQDGTTLPAGTALPAPRGPGAGGRTGSVTMPAAAAAAADSDSADAMPPGGRSRPAILPTSEVELHLATYRARPDVNAIVHLHPQTVLLLDALDEQVRLVTTDHGFYLRRVARVPFRSPGTTELAELAADASRDGTNCLVLSRHGCSVLADSVELAHKRAANLEEAARLTYRALAAGRLADLPELPAEFLARIADGATSV</sequence>
<dbReference type="EMBL" id="BONW01000017">
    <property type="protein sequence ID" value="GIG88910.1"/>
    <property type="molecule type" value="Genomic_DNA"/>
</dbReference>
<gene>
    <name evidence="5" type="ORF">Pen02_38460</name>
</gene>
<feature type="domain" description="Class II aldolase/adducin N-terminal" evidence="4">
    <location>
        <begin position="10"/>
        <end position="257"/>
    </location>
</feature>
<dbReference type="Pfam" id="PF00596">
    <property type="entry name" value="Aldolase_II"/>
    <property type="match status" value="2"/>
</dbReference>
<name>A0ABQ4E2H2_9ACTN</name>
<feature type="compositionally biased region" description="Low complexity" evidence="3">
    <location>
        <begin position="119"/>
        <end position="132"/>
    </location>
</feature>
<protein>
    <recommendedName>
        <fullName evidence="4">Class II aldolase/adducin N-terminal domain-containing protein</fullName>
    </recommendedName>
</protein>